<reference evidence="6 7" key="1">
    <citation type="journal article" date="2024" name="Front Chem Biol">
        <title>Unveiling the potential of Daldinia eschscholtzii MFLUCC 19-0629 through bioactivity and bioinformatics studies for enhanced sustainable agriculture production.</title>
        <authorList>
            <person name="Brooks S."/>
            <person name="Weaver J.A."/>
            <person name="Klomchit A."/>
            <person name="Alharthi S.A."/>
            <person name="Onlamun T."/>
            <person name="Nurani R."/>
            <person name="Vong T.K."/>
            <person name="Alberti F."/>
            <person name="Greco C."/>
        </authorList>
    </citation>
    <scope>NUCLEOTIDE SEQUENCE [LARGE SCALE GENOMIC DNA]</scope>
    <source>
        <strain evidence="6">MFLUCC 19-0629</strain>
    </source>
</reference>
<dbReference type="GO" id="GO:0016491">
    <property type="term" value="F:oxidoreductase activity"/>
    <property type="evidence" value="ECO:0007669"/>
    <property type="project" value="UniProtKB-KW"/>
</dbReference>
<keyword evidence="5" id="KW-0472">Membrane</keyword>
<keyword evidence="7" id="KW-1185">Reference proteome</keyword>
<sequence length="589" mass="66965">MAPTKENDNEEEQAFLSPGAPREDVVWSREARGSHRTARYLRLSMEIVMGIVIVLLLGNLVYQRIDGKQTPVPNYARGYVQIPDYEAYEILGKPHTVAVNRTSDGPAYMMSVFHQLHCLSYIVEHYQQGYAGVKLTEEVAHHSSHCFDYLRQSIMCSADTNLEGESEYGPGWGSKHECVDYDAVLAWANKHSAMRWRNGLLPEDSSYRTQQDVRKHRGILVVATMEIRPDSIISAESYEKFGVNHTRRDTNLRVQGFINDGLMSQDLSRKKFKEMFEEALPTASPDVPALLLDIFIWNAFFPFPPTYDSSGELCIDEEAFTRAVNQLVWNHSPRHSTAMWTRAYHNVMTGNWGPYAGWLVSTRGRDSNDYTRWLFRSLAIPNDTTSGYETTILVPRFFIDRPRREERSPEADSEDEAPEQQVVIVEKENERTIDIQDILSEYAPSNYAMVADPLREGYKLALPHLPHHQHDLSDLHVPTAKVLSLLPLLNEYDDPPGEIKIVWEEQDDGDNNGGGDDGDDDDDDEDVVAELIAATKRLGNEGFSWEAFDDMLNEHAELIADTLAQVFLVLKDPRNEIDESASQYGGFEK</sequence>
<feature type="transmembrane region" description="Helical" evidence="5">
    <location>
        <begin position="40"/>
        <end position="62"/>
    </location>
</feature>
<keyword evidence="2" id="KW-0560">Oxidoreductase</keyword>
<comment type="caution">
    <text evidence="6">The sequence shown here is derived from an EMBL/GenBank/DDBJ whole genome shotgun (WGS) entry which is preliminary data.</text>
</comment>
<evidence type="ECO:0000313" key="7">
    <source>
        <dbReference type="Proteomes" id="UP001369815"/>
    </source>
</evidence>
<dbReference type="Proteomes" id="UP001369815">
    <property type="component" value="Unassembled WGS sequence"/>
</dbReference>
<dbReference type="GO" id="GO:0043386">
    <property type="term" value="P:mycotoxin biosynthetic process"/>
    <property type="evidence" value="ECO:0007669"/>
    <property type="project" value="InterPro"/>
</dbReference>
<dbReference type="PANTHER" id="PTHR33365">
    <property type="entry name" value="YALI0B05434P"/>
    <property type="match status" value="1"/>
</dbReference>
<feature type="region of interest" description="Disordered" evidence="4">
    <location>
        <begin position="504"/>
        <end position="524"/>
    </location>
</feature>
<dbReference type="EMBL" id="JBANMG010000010">
    <property type="protein sequence ID" value="KAK6948207.1"/>
    <property type="molecule type" value="Genomic_DNA"/>
</dbReference>
<accession>A0AAX6M748</accession>
<dbReference type="AlphaFoldDB" id="A0AAX6M748"/>
<dbReference type="Pfam" id="PF11807">
    <property type="entry name" value="UstYa"/>
    <property type="match status" value="1"/>
</dbReference>
<evidence type="ECO:0000256" key="5">
    <source>
        <dbReference type="SAM" id="Phobius"/>
    </source>
</evidence>
<comment type="similarity">
    <text evidence="3">Belongs to the ustYa family.</text>
</comment>
<name>A0AAX6M748_9PEZI</name>
<feature type="region of interest" description="Disordered" evidence="4">
    <location>
        <begin position="1"/>
        <end position="21"/>
    </location>
</feature>
<dbReference type="PANTHER" id="PTHR33365:SF11">
    <property type="entry name" value="TAT PATHWAY SIGNAL SEQUENCE"/>
    <property type="match status" value="1"/>
</dbReference>
<evidence type="ECO:0000313" key="6">
    <source>
        <dbReference type="EMBL" id="KAK6948207.1"/>
    </source>
</evidence>
<evidence type="ECO:0000256" key="2">
    <source>
        <dbReference type="ARBA" id="ARBA00023002"/>
    </source>
</evidence>
<evidence type="ECO:0000256" key="4">
    <source>
        <dbReference type="SAM" id="MobiDB-lite"/>
    </source>
</evidence>
<dbReference type="InterPro" id="IPR021765">
    <property type="entry name" value="UstYa-like"/>
</dbReference>
<proteinExistence type="inferred from homology"/>
<gene>
    <name evidence="6" type="ORF">Daesc_009971</name>
</gene>
<keyword evidence="5" id="KW-1133">Transmembrane helix</keyword>
<keyword evidence="5" id="KW-0812">Transmembrane</keyword>
<comment type="pathway">
    <text evidence="1">Mycotoxin biosynthesis.</text>
</comment>
<organism evidence="6 7">
    <name type="scientific">Daldinia eschscholtzii</name>
    <dbReference type="NCBI Taxonomy" id="292717"/>
    <lineage>
        <taxon>Eukaryota</taxon>
        <taxon>Fungi</taxon>
        <taxon>Dikarya</taxon>
        <taxon>Ascomycota</taxon>
        <taxon>Pezizomycotina</taxon>
        <taxon>Sordariomycetes</taxon>
        <taxon>Xylariomycetidae</taxon>
        <taxon>Xylariales</taxon>
        <taxon>Hypoxylaceae</taxon>
        <taxon>Daldinia</taxon>
    </lineage>
</organism>
<protein>
    <submittedName>
        <fullName evidence="6">Uncharacterized protein</fullName>
    </submittedName>
</protein>
<evidence type="ECO:0000256" key="3">
    <source>
        <dbReference type="ARBA" id="ARBA00035112"/>
    </source>
</evidence>
<evidence type="ECO:0000256" key="1">
    <source>
        <dbReference type="ARBA" id="ARBA00004685"/>
    </source>
</evidence>